<dbReference type="GO" id="GO:0016787">
    <property type="term" value="F:hydrolase activity"/>
    <property type="evidence" value="ECO:0007669"/>
    <property type="project" value="UniProtKB-KW"/>
</dbReference>
<dbReference type="Pfam" id="PF00300">
    <property type="entry name" value="His_Phos_1"/>
    <property type="match status" value="1"/>
</dbReference>
<reference evidence="2 3" key="1">
    <citation type="submission" date="2020-08" db="EMBL/GenBank/DDBJ databases">
        <title>Genomic Encyclopedia of Type Strains, Phase IV (KMG-IV): sequencing the most valuable type-strain genomes for metagenomic binning, comparative biology and taxonomic classification.</title>
        <authorList>
            <person name="Goeker M."/>
        </authorList>
    </citation>
    <scope>NUCLEOTIDE SEQUENCE [LARGE SCALE GENOMIC DNA]</scope>
    <source>
        <strain evidence="2 3">DSM 28570</strain>
    </source>
</reference>
<dbReference type="PANTHER" id="PTHR47623:SF1">
    <property type="entry name" value="OS09G0287300 PROTEIN"/>
    <property type="match status" value="1"/>
</dbReference>
<protein>
    <submittedName>
        <fullName evidence="2">Phosphohistidine phosphatase</fullName>
        <ecNumber evidence="2">3.1.3.-</ecNumber>
    </submittedName>
</protein>
<dbReference type="InterPro" id="IPR029033">
    <property type="entry name" value="His_PPase_superfam"/>
</dbReference>
<dbReference type="PANTHER" id="PTHR47623">
    <property type="entry name" value="OS09G0287300 PROTEIN"/>
    <property type="match status" value="1"/>
</dbReference>
<keyword evidence="2" id="KW-0378">Hydrolase</keyword>
<sequence length="167" mass="18326">MKKLYLIRHAKSSWAEPGLGDFDRPLNHRGKADAPFMGQRLAGYGIRLDLIVASPAKRARKTARFIAEAVHVAEKSIVLDAALYMAEIPALLQTIAGVPDSLEDLALVGHNYGITDLAEWLTGRSIGNIPTCGIAAIEFDCPSWSDLREGSGRLLFFDYPKKHPGRK</sequence>
<evidence type="ECO:0000313" key="2">
    <source>
        <dbReference type="EMBL" id="MBB5348783.1"/>
    </source>
</evidence>
<gene>
    <name evidence="2" type="ORF">HNQ81_002523</name>
</gene>
<comment type="caution">
    <text evidence="2">The sequence shown here is derived from an EMBL/GenBank/DDBJ whole genome shotgun (WGS) entry which is preliminary data.</text>
</comment>
<organism evidence="2 3">
    <name type="scientific">Desulfoprunum benzoelyticum</name>
    <dbReference type="NCBI Taxonomy" id="1506996"/>
    <lineage>
        <taxon>Bacteria</taxon>
        <taxon>Pseudomonadati</taxon>
        <taxon>Thermodesulfobacteriota</taxon>
        <taxon>Desulfobulbia</taxon>
        <taxon>Desulfobulbales</taxon>
        <taxon>Desulfobulbaceae</taxon>
        <taxon>Desulfoprunum</taxon>
    </lineage>
</organism>
<name>A0A840UVB6_9BACT</name>
<dbReference type="SMART" id="SM00855">
    <property type="entry name" value="PGAM"/>
    <property type="match status" value="1"/>
</dbReference>
<proteinExistence type="predicted"/>
<dbReference type="RefSeq" id="WP_183351609.1">
    <property type="nucleotide sequence ID" value="NZ_JACHEO010000015.1"/>
</dbReference>
<feature type="binding site" evidence="1">
    <location>
        <position position="58"/>
    </location>
    <ligand>
        <name>substrate</name>
    </ligand>
</feature>
<dbReference type="Gene3D" id="3.40.50.1240">
    <property type="entry name" value="Phosphoglycerate mutase-like"/>
    <property type="match status" value="1"/>
</dbReference>
<keyword evidence="3" id="KW-1185">Reference proteome</keyword>
<dbReference type="EMBL" id="JACHEO010000015">
    <property type="protein sequence ID" value="MBB5348783.1"/>
    <property type="molecule type" value="Genomic_DNA"/>
</dbReference>
<accession>A0A840UVB6</accession>
<evidence type="ECO:0000313" key="3">
    <source>
        <dbReference type="Proteomes" id="UP000539642"/>
    </source>
</evidence>
<dbReference type="EC" id="3.1.3.-" evidence="2"/>
<dbReference type="Proteomes" id="UP000539642">
    <property type="component" value="Unassembled WGS sequence"/>
</dbReference>
<dbReference type="InterPro" id="IPR013078">
    <property type="entry name" value="His_Pase_superF_clade-1"/>
</dbReference>
<dbReference type="AlphaFoldDB" id="A0A840UVB6"/>
<dbReference type="CDD" id="cd07067">
    <property type="entry name" value="HP_PGM_like"/>
    <property type="match status" value="1"/>
</dbReference>
<dbReference type="SUPFAM" id="SSF53254">
    <property type="entry name" value="Phosphoglycerate mutase-like"/>
    <property type="match status" value="1"/>
</dbReference>
<evidence type="ECO:0000256" key="1">
    <source>
        <dbReference type="PIRSR" id="PIRSR613078-2"/>
    </source>
</evidence>